<reference evidence="1 2" key="1">
    <citation type="submission" date="2016-04" db="EMBL/GenBank/DDBJ databases">
        <title>Genome analyses suggest a sexual origin of heterokaryosis in a supposedly ancient asexual fungus.</title>
        <authorList>
            <person name="Ropars J."/>
            <person name="Sedzielewska K."/>
            <person name="Noel J."/>
            <person name="Charron P."/>
            <person name="Farinelli L."/>
            <person name="Marton T."/>
            <person name="Kruger M."/>
            <person name="Pelin A."/>
            <person name="Brachmann A."/>
            <person name="Corradi N."/>
        </authorList>
    </citation>
    <scope>NUCLEOTIDE SEQUENCE [LARGE SCALE GENOMIC DNA]</scope>
    <source>
        <strain evidence="1 2">A5</strain>
    </source>
</reference>
<dbReference type="AlphaFoldDB" id="A0A2N0PRS1"/>
<evidence type="ECO:0000313" key="1">
    <source>
        <dbReference type="EMBL" id="PKC09531.1"/>
    </source>
</evidence>
<dbReference type="VEuPathDB" id="FungiDB:RhiirFUN_012323"/>
<accession>A0A2N0PRS1</accession>
<reference evidence="1 2" key="2">
    <citation type="submission" date="2017-09" db="EMBL/GenBank/DDBJ databases">
        <title>Extensive intraspecific genome diversity in a model arbuscular mycorrhizal fungus.</title>
        <authorList>
            <person name="Chen E.C."/>
            <person name="Morin E."/>
            <person name="Beaudet D."/>
            <person name="Noel J."/>
            <person name="Ndikumana S."/>
            <person name="Charron P."/>
            <person name="St-Onge C."/>
            <person name="Giorgi J."/>
            <person name="Grigoriev I.V."/>
            <person name="Roux C."/>
            <person name="Martin F.M."/>
            <person name="Corradi N."/>
        </authorList>
    </citation>
    <scope>NUCLEOTIDE SEQUENCE [LARGE SCALE GENOMIC DNA]</scope>
    <source>
        <strain evidence="1 2">A5</strain>
    </source>
</reference>
<dbReference type="Proteomes" id="UP000232722">
    <property type="component" value="Unassembled WGS sequence"/>
</dbReference>
<dbReference type="EMBL" id="LLXJ01000450">
    <property type="protein sequence ID" value="PKC09531.1"/>
    <property type="molecule type" value="Genomic_DNA"/>
</dbReference>
<gene>
    <name evidence="1" type="ORF">RhiirA5_375374</name>
</gene>
<evidence type="ECO:0000313" key="2">
    <source>
        <dbReference type="Proteomes" id="UP000232722"/>
    </source>
</evidence>
<protein>
    <submittedName>
        <fullName evidence="1">Uncharacterized protein</fullName>
    </submittedName>
</protein>
<name>A0A2N0PRS1_9GLOM</name>
<proteinExistence type="predicted"/>
<organism evidence="1 2">
    <name type="scientific">Rhizophagus irregularis</name>
    <dbReference type="NCBI Taxonomy" id="588596"/>
    <lineage>
        <taxon>Eukaryota</taxon>
        <taxon>Fungi</taxon>
        <taxon>Fungi incertae sedis</taxon>
        <taxon>Mucoromycota</taxon>
        <taxon>Glomeromycotina</taxon>
        <taxon>Glomeromycetes</taxon>
        <taxon>Glomerales</taxon>
        <taxon>Glomeraceae</taxon>
        <taxon>Rhizophagus</taxon>
    </lineage>
</organism>
<sequence>MNKNRDKNKAQGDTEDEITEIVAQKNVINVEEEIAGPKADLKLSPEKVLLYNGLDDAGKVMFLDILRRLEEEKKEGREEGREEGRKEERKRGIFYVNLVISLEGGYSTILIKNINHNCCCADQCA</sequence>
<comment type="caution">
    <text evidence="1">The sequence shown here is derived from an EMBL/GenBank/DDBJ whole genome shotgun (WGS) entry which is preliminary data.</text>
</comment>
<dbReference type="VEuPathDB" id="FungiDB:RhiirA1_461965"/>